<evidence type="ECO:0000259" key="1">
    <source>
        <dbReference type="Pfam" id="PF13243"/>
    </source>
</evidence>
<dbReference type="KEGG" id="tpep:A0127_06000"/>
<evidence type="ECO:0000313" key="3">
    <source>
        <dbReference type="Proteomes" id="UP000073604"/>
    </source>
</evidence>
<dbReference type="InterPro" id="IPR008930">
    <property type="entry name" value="Terpenoid_cyclase/PrenylTrfase"/>
</dbReference>
<gene>
    <name evidence="2" type="ORF">A0127_06000</name>
</gene>
<name>A0A142CVF2_9EURY</name>
<sequence>MVSTQSPKGTKQKLTALVFIIFVTSALSPLVLADGWLQTGWVRHPIEKYQPRTLYSYPWDSTEGLSGWNAFRENESFYLTCLKVIALARSGYPRNSSKFRKLVEWIKSQQGEDGSFPAVITDDYPESDSEWFYWELSKAAGTGLAILTLLEAGESTTPER</sequence>
<dbReference type="AlphaFoldDB" id="A0A142CVF2"/>
<organism evidence="2 3">
    <name type="scientific">Thermococcus peptonophilus</name>
    <dbReference type="NCBI Taxonomy" id="53952"/>
    <lineage>
        <taxon>Archaea</taxon>
        <taxon>Methanobacteriati</taxon>
        <taxon>Methanobacteriota</taxon>
        <taxon>Thermococci</taxon>
        <taxon>Thermococcales</taxon>
        <taxon>Thermococcaceae</taxon>
        <taxon>Thermococcus</taxon>
    </lineage>
</organism>
<dbReference type="Gene3D" id="1.50.10.20">
    <property type="match status" value="1"/>
</dbReference>
<reference evidence="3" key="1">
    <citation type="submission" date="2016-03" db="EMBL/GenBank/DDBJ databases">
        <authorList>
            <person name="Oger P.M."/>
        </authorList>
    </citation>
    <scope>NUCLEOTIDE SEQUENCE [LARGE SCALE GENOMIC DNA]</scope>
    <source>
        <strain evidence="3">OG-1</strain>
    </source>
</reference>
<dbReference type="Pfam" id="PF13243">
    <property type="entry name" value="SQHop_cyclase_C"/>
    <property type="match status" value="1"/>
</dbReference>
<accession>A0A142CVF2</accession>
<keyword evidence="3" id="KW-1185">Reference proteome</keyword>
<dbReference type="Proteomes" id="UP000073604">
    <property type="component" value="Chromosome"/>
</dbReference>
<dbReference type="EMBL" id="CP014750">
    <property type="protein sequence ID" value="AMQ18754.1"/>
    <property type="molecule type" value="Genomic_DNA"/>
</dbReference>
<protein>
    <recommendedName>
        <fullName evidence="1">Squalene cyclase C-terminal domain-containing protein</fullName>
    </recommendedName>
</protein>
<dbReference type="SUPFAM" id="SSF48239">
    <property type="entry name" value="Terpenoid cyclases/Protein prenyltransferases"/>
    <property type="match status" value="1"/>
</dbReference>
<feature type="domain" description="Squalene cyclase C-terminal" evidence="1">
    <location>
        <begin position="77"/>
        <end position="157"/>
    </location>
</feature>
<dbReference type="InterPro" id="IPR032696">
    <property type="entry name" value="SQ_cyclase_C"/>
</dbReference>
<evidence type="ECO:0000313" key="2">
    <source>
        <dbReference type="EMBL" id="AMQ18754.1"/>
    </source>
</evidence>
<proteinExistence type="predicted"/>
<dbReference type="STRING" id="53952.A0127_06000"/>